<dbReference type="InterPro" id="IPR015795">
    <property type="entry name" value="Pyrv_Knase_C"/>
</dbReference>
<comment type="pathway">
    <text evidence="1 13">Carbohydrate degradation; glycolysis; pyruvate from D-glyceraldehyde 3-phosphate: step 5/5.</text>
</comment>
<evidence type="ECO:0000256" key="10">
    <source>
        <dbReference type="ARBA" id="ARBA00023152"/>
    </source>
</evidence>
<evidence type="ECO:0000256" key="3">
    <source>
        <dbReference type="ARBA" id="ARBA00012142"/>
    </source>
</evidence>
<dbReference type="PANTHER" id="PTHR11817">
    <property type="entry name" value="PYRUVATE KINASE"/>
    <property type="match status" value="1"/>
</dbReference>
<evidence type="ECO:0000256" key="2">
    <source>
        <dbReference type="ARBA" id="ARBA00008663"/>
    </source>
</evidence>
<dbReference type="AlphaFoldDB" id="A0A2H0W1R7"/>
<dbReference type="FunFam" id="2.40.33.10:FF:000001">
    <property type="entry name" value="Pyruvate kinase"/>
    <property type="match status" value="1"/>
</dbReference>
<dbReference type="EC" id="2.7.1.40" evidence="3 12"/>
<keyword evidence="11 16" id="KW-0670">Pyruvate</keyword>
<dbReference type="GO" id="GO:0004743">
    <property type="term" value="F:pyruvate kinase activity"/>
    <property type="evidence" value="ECO:0007669"/>
    <property type="project" value="UniProtKB-UniRule"/>
</dbReference>
<keyword evidence="7 13" id="KW-0418">Kinase</keyword>
<dbReference type="GO" id="GO:0016301">
    <property type="term" value="F:kinase activity"/>
    <property type="evidence" value="ECO:0007669"/>
    <property type="project" value="UniProtKB-KW"/>
</dbReference>
<evidence type="ECO:0000259" key="14">
    <source>
        <dbReference type="Pfam" id="PF00224"/>
    </source>
</evidence>
<dbReference type="Pfam" id="PF00224">
    <property type="entry name" value="PK"/>
    <property type="match status" value="1"/>
</dbReference>
<accession>A0A2H0W1R7</accession>
<dbReference type="GO" id="GO:0030955">
    <property type="term" value="F:potassium ion binding"/>
    <property type="evidence" value="ECO:0007669"/>
    <property type="project" value="UniProtKB-UniRule"/>
</dbReference>
<keyword evidence="6" id="KW-0547">Nucleotide-binding</keyword>
<evidence type="ECO:0000256" key="4">
    <source>
        <dbReference type="ARBA" id="ARBA00022679"/>
    </source>
</evidence>
<evidence type="ECO:0000256" key="1">
    <source>
        <dbReference type="ARBA" id="ARBA00004997"/>
    </source>
</evidence>
<dbReference type="Pfam" id="PF02887">
    <property type="entry name" value="PK_C"/>
    <property type="match status" value="1"/>
</dbReference>
<feature type="domain" description="Pyruvate kinase C-terminal" evidence="15">
    <location>
        <begin position="376"/>
        <end position="488"/>
    </location>
</feature>
<organism evidence="16 17">
    <name type="scientific">Candidatus Buchananbacteria bacterium CG10_big_fil_rev_8_21_14_0_10_42_9</name>
    <dbReference type="NCBI Taxonomy" id="1974526"/>
    <lineage>
        <taxon>Bacteria</taxon>
        <taxon>Candidatus Buchananiibacteriota</taxon>
    </lineage>
</organism>
<dbReference type="Gene3D" id="2.40.33.10">
    <property type="entry name" value="PK beta-barrel domain-like"/>
    <property type="match status" value="1"/>
</dbReference>
<evidence type="ECO:0000256" key="7">
    <source>
        <dbReference type="ARBA" id="ARBA00022777"/>
    </source>
</evidence>
<dbReference type="NCBIfam" id="NF004491">
    <property type="entry name" value="PRK05826.1"/>
    <property type="match status" value="1"/>
</dbReference>
<reference evidence="17" key="1">
    <citation type="submission" date="2017-09" db="EMBL/GenBank/DDBJ databases">
        <title>Depth-based differentiation of microbial function through sediment-hosted aquifers and enrichment of novel symbionts in the deep terrestrial subsurface.</title>
        <authorList>
            <person name="Probst A.J."/>
            <person name="Ladd B."/>
            <person name="Jarett J.K."/>
            <person name="Geller-Mcgrath D.E."/>
            <person name="Sieber C.M.K."/>
            <person name="Emerson J.B."/>
            <person name="Anantharaman K."/>
            <person name="Thomas B.C."/>
            <person name="Malmstrom R."/>
            <person name="Stieglmeier M."/>
            <person name="Klingl A."/>
            <person name="Woyke T."/>
            <person name="Ryan C.M."/>
            <person name="Banfield J.F."/>
        </authorList>
    </citation>
    <scope>NUCLEOTIDE SEQUENCE [LARGE SCALE GENOMIC DNA]</scope>
</reference>
<dbReference type="Gene3D" id="3.20.20.60">
    <property type="entry name" value="Phosphoenolpyruvate-binding domains"/>
    <property type="match status" value="1"/>
</dbReference>
<keyword evidence="5" id="KW-0479">Metal-binding</keyword>
<evidence type="ECO:0000256" key="11">
    <source>
        <dbReference type="ARBA" id="ARBA00023317"/>
    </source>
</evidence>
<evidence type="ECO:0000256" key="5">
    <source>
        <dbReference type="ARBA" id="ARBA00022723"/>
    </source>
</evidence>
<dbReference type="Gene3D" id="3.40.1380.20">
    <property type="entry name" value="Pyruvate kinase, C-terminal domain"/>
    <property type="match status" value="1"/>
</dbReference>
<protein>
    <recommendedName>
        <fullName evidence="3 12">Pyruvate kinase</fullName>
        <ecNumber evidence="3 12">2.7.1.40</ecNumber>
    </recommendedName>
</protein>
<evidence type="ECO:0000256" key="6">
    <source>
        <dbReference type="ARBA" id="ARBA00022741"/>
    </source>
</evidence>
<evidence type="ECO:0000313" key="17">
    <source>
        <dbReference type="Proteomes" id="UP000230935"/>
    </source>
</evidence>
<dbReference type="InterPro" id="IPR040442">
    <property type="entry name" value="Pyrv_kinase-like_dom_sf"/>
</dbReference>
<keyword evidence="9 13" id="KW-0460">Magnesium</keyword>
<dbReference type="NCBIfam" id="TIGR01064">
    <property type="entry name" value="pyruv_kin"/>
    <property type="match status" value="1"/>
</dbReference>
<proteinExistence type="inferred from homology"/>
<keyword evidence="10 13" id="KW-0324">Glycolysis</keyword>
<name>A0A2H0W1R7_9BACT</name>
<sequence length="492" mass="53603">MKRTKIVCTIGPASETQATIERLISAGMNVARLNFSHNVHSHHAMLIKNIRAASKKKGVPVAILQDLQGPRIRIGKLPEDGIELKKGNTITLTPKAGKLSDNIIPIQLPSLYKYVKAGHSILIDDALLQLKVTGVSKPNIKARVVVGGILKSNKGMNFPNSSIKVPAVTTKDKRDLVFGIKQNVDFVALSFVSKAEEIVALRKQIVALEKKFGWERKNNQVKAGQGERAPLYTRIIAKIERKEALQNFDEILAVADGIMIARGDLGIELPIQDLPLFQKRFIQKCNKAGKPVIVATQMLDSMIQRPVPTRAEVSDIANAILDGTDAIMLSGETATGKYPLKAVQVMNKVAQHTEPAEIKLVSEPAKRSGQGPSITESTTLAAETIAEMSGAKVIVCSTAAGFAVRSVIRNKPRFPVVAVTAFEKTQRQLSLSWGVSAFVTPPYKKLSELISYVNTLLKEHKLAKSGDRIVICSSHPYGYIGHANLIKIETVK</sequence>
<evidence type="ECO:0000313" key="16">
    <source>
        <dbReference type="EMBL" id="PIS04570.1"/>
    </source>
</evidence>
<evidence type="ECO:0000259" key="15">
    <source>
        <dbReference type="Pfam" id="PF02887"/>
    </source>
</evidence>
<keyword evidence="8" id="KW-0067">ATP-binding</keyword>
<dbReference type="SUPFAM" id="SSF51621">
    <property type="entry name" value="Phosphoenolpyruvate/pyruvate domain"/>
    <property type="match status" value="1"/>
</dbReference>
<evidence type="ECO:0000256" key="13">
    <source>
        <dbReference type="RuleBase" id="RU000504"/>
    </source>
</evidence>
<evidence type="ECO:0000256" key="8">
    <source>
        <dbReference type="ARBA" id="ARBA00022840"/>
    </source>
</evidence>
<dbReference type="GO" id="GO:0000287">
    <property type="term" value="F:magnesium ion binding"/>
    <property type="evidence" value="ECO:0007669"/>
    <property type="project" value="UniProtKB-UniRule"/>
</dbReference>
<evidence type="ECO:0000256" key="12">
    <source>
        <dbReference type="NCBIfam" id="TIGR01064"/>
    </source>
</evidence>
<gene>
    <name evidence="16" type="primary">pyk</name>
    <name evidence="16" type="ORF">COT81_05735</name>
</gene>
<dbReference type="SUPFAM" id="SSF50800">
    <property type="entry name" value="PK beta-barrel domain-like"/>
    <property type="match status" value="1"/>
</dbReference>
<dbReference type="InterPro" id="IPR015806">
    <property type="entry name" value="Pyrv_Knase_insert_dom_sf"/>
</dbReference>
<dbReference type="PRINTS" id="PR01050">
    <property type="entry name" value="PYRUVTKNASE"/>
</dbReference>
<dbReference type="InterPro" id="IPR036918">
    <property type="entry name" value="Pyrv_Knase_C_sf"/>
</dbReference>
<feature type="domain" description="Pyruvate kinase barrel" evidence="14">
    <location>
        <begin position="1"/>
        <end position="343"/>
    </location>
</feature>
<dbReference type="Proteomes" id="UP000230935">
    <property type="component" value="Unassembled WGS sequence"/>
</dbReference>
<comment type="catalytic activity">
    <reaction evidence="13">
        <text>pyruvate + ATP = phosphoenolpyruvate + ADP + H(+)</text>
        <dbReference type="Rhea" id="RHEA:18157"/>
        <dbReference type="ChEBI" id="CHEBI:15361"/>
        <dbReference type="ChEBI" id="CHEBI:15378"/>
        <dbReference type="ChEBI" id="CHEBI:30616"/>
        <dbReference type="ChEBI" id="CHEBI:58702"/>
        <dbReference type="ChEBI" id="CHEBI:456216"/>
        <dbReference type="EC" id="2.7.1.40"/>
    </reaction>
</comment>
<dbReference type="NCBIfam" id="NF004978">
    <property type="entry name" value="PRK06354.1"/>
    <property type="match status" value="1"/>
</dbReference>
<dbReference type="GO" id="GO:0005524">
    <property type="term" value="F:ATP binding"/>
    <property type="evidence" value="ECO:0007669"/>
    <property type="project" value="UniProtKB-KW"/>
</dbReference>
<dbReference type="InterPro" id="IPR015813">
    <property type="entry name" value="Pyrv/PenolPyrv_kinase-like_dom"/>
</dbReference>
<keyword evidence="4 13" id="KW-0808">Transferase</keyword>
<dbReference type="InterPro" id="IPR011037">
    <property type="entry name" value="Pyrv_Knase-like_insert_dom_sf"/>
</dbReference>
<dbReference type="UniPathway" id="UPA00109">
    <property type="reaction ID" value="UER00188"/>
</dbReference>
<evidence type="ECO:0000256" key="9">
    <source>
        <dbReference type="ARBA" id="ARBA00022842"/>
    </source>
</evidence>
<comment type="similarity">
    <text evidence="2 13">Belongs to the pyruvate kinase family.</text>
</comment>
<dbReference type="EMBL" id="PEZZ01000049">
    <property type="protein sequence ID" value="PIS04570.1"/>
    <property type="molecule type" value="Genomic_DNA"/>
</dbReference>
<dbReference type="InterPro" id="IPR015793">
    <property type="entry name" value="Pyrv_Knase_brl"/>
</dbReference>
<dbReference type="SUPFAM" id="SSF52935">
    <property type="entry name" value="PK C-terminal domain-like"/>
    <property type="match status" value="1"/>
</dbReference>
<comment type="caution">
    <text evidence="16">The sequence shown here is derived from an EMBL/GenBank/DDBJ whole genome shotgun (WGS) entry which is preliminary data.</text>
</comment>
<dbReference type="InterPro" id="IPR001697">
    <property type="entry name" value="Pyr_Knase"/>
</dbReference>